<dbReference type="PANTHER" id="PTHR43718:SF2">
    <property type="entry name" value="LON PROTEASE HOMOLOG, MITOCHONDRIAL"/>
    <property type="match status" value="1"/>
</dbReference>
<dbReference type="EMBL" id="BPQJ01000047">
    <property type="protein sequence ID" value="GJD65784.1"/>
    <property type="molecule type" value="Genomic_DNA"/>
</dbReference>
<dbReference type="GO" id="GO:0004252">
    <property type="term" value="F:serine-type endopeptidase activity"/>
    <property type="evidence" value="ECO:0007669"/>
    <property type="project" value="InterPro"/>
</dbReference>
<dbReference type="GO" id="GO:0007005">
    <property type="term" value="P:mitochondrion organization"/>
    <property type="evidence" value="ECO:0007669"/>
    <property type="project" value="TreeGrafter"/>
</dbReference>
<accession>A0AA37M848</accession>
<name>A0AA37M848_9HYPH</name>
<gene>
    <name evidence="2" type="primary">lon_3</name>
    <name evidence="2" type="ORF">MPEAHAMD_5980</name>
</gene>
<dbReference type="GO" id="GO:0004176">
    <property type="term" value="F:ATP-dependent peptidase activity"/>
    <property type="evidence" value="ECO:0007669"/>
    <property type="project" value="InterPro"/>
</dbReference>
<sequence length="505" mass="53178">MTDDDAARRWRADAITRDAFQEPARTAEEILSEATLFADDAGQDLALLLGILLSEGLIPSRARPAAERANRDPSVGNAVALAVALERAAAAARDPHEAVRVQGLADRVRVSAALLGDAVSCLHAEHRAGRLARASWDSPDHARALYIGQVEFALRAERGPRISHPRAKVRALAAEESRAAAALVLRSLASPVRDDTGMDPRDEDYEGPWADDADGRERRTVLAGIGQQSTGSAVKEAKAMLGRIAGRAIPLVASPADLLAIEAELVAEAPHLAALIREALRVLTRRRSVGGPPLVAVGPPGSGKSRAMRRVAEALGLPVTAFNADASTDSSFCGTPRRWSSAEPAVPTAAMAASGLANPAILVDELDKAGGATHGVGGQLYDGLHGLWSPETSARWRDPVAQADVDLSCVLYLCTANGLAGIPRSLLDRARVLQAPLPGPEHLAALAPRVAAEVAARLGLHPAEAILDRDEAAVLERHWAGGSLRRLQRLVETVLAARDALAPRH</sequence>
<dbReference type="AlphaFoldDB" id="A0AA37M848"/>
<evidence type="ECO:0000313" key="3">
    <source>
        <dbReference type="Proteomes" id="UP001055286"/>
    </source>
</evidence>
<evidence type="ECO:0000313" key="2">
    <source>
        <dbReference type="EMBL" id="GJD65784.1"/>
    </source>
</evidence>
<comment type="caution">
    <text evidence="2">The sequence shown here is derived from an EMBL/GenBank/DDBJ whole genome shotgun (WGS) entry which is preliminary data.</text>
</comment>
<dbReference type="PANTHER" id="PTHR43718">
    <property type="entry name" value="LON PROTEASE"/>
    <property type="match status" value="1"/>
</dbReference>
<dbReference type="GO" id="GO:0051131">
    <property type="term" value="P:chaperone-mediated protein complex assembly"/>
    <property type="evidence" value="ECO:0007669"/>
    <property type="project" value="TreeGrafter"/>
</dbReference>
<dbReference type="Pfam" id="PF00004">
    <property type="entry name" value="AAA"/>
    <property type="match status" value="1"/>
</dbReference>
<protein>
    <submittedName>
        <fullName evidence="2">Lon protease</fullName>
    </submittedName>
</protein>
<dbReference type="RefSeq" id="WP_238193141.1">
    <property type="nucleotide sequence ID" value="NZ_BPQJ01000047.1"/>
</dbReference>
<dbReference type="InterPro" id="IPR003593">
    <property type="entry name" value="AAA+_ATPase"/>
</dbReference>
<dbReference type="SMART" id="SM00382">
    <property type="entry name" value="AAA"/>
    <property type="match status" value="1"/>
</dbReference>
<reference evidence="2" key="2">
    <citation type="submission" date="2021-08" db="EMBL/GenBank/DDBJ databases">
        <authorList>
            <person name="Tani A."/>
            <person name="Ola A."/>
            <person name="Ogura Y."/>
            <person name="Katsura K."/>
            <person name="Hayashi T."/>
        </authorList>
    </citation>
    <scope>NUCLEOTIDE SEQUENCE</scope>
    <source>
        <strain evidence="2">JCM 32048</strain>
    </source>
</reference>
<organism evidence="2 3">
    <name type="scientific">Methylobacterium frigidaeris</name>
    <dbReference type="NCBI Taxonomy" id="2038277"/>
    <lineage>
        <taxon>Bacteria</taxon>
        <taxon>Pseudomonadati</taxon>
        <taxon>Pseudomonadota</taxon>
        <taxon>Alphaproteobacteria</taxon>
        <taxon>Hyphomicrobiales</taxon>
        <taxon>Methylobacteriaceae</taxon>
        <taxon>Methylobacterium</taxon>
    </lineage>
</organism>
<dbReference type="GO" id="GO:0016887">
    <property type="term" value="F:ATP hydrolysis activity"/>
    <property type="evidence" value="ECO:0007669"/>
    <property type="project" value="InterPro"/>
</dbReference>
<dbReference type="SUPFAM" id="SSF52540">
    <property type="entry name" value="P-loop containing nucleoside triphosphate hydrolases"/>
    <property type="match status" value="1"/>
</dbReference>
<dbReference type="InterPro" id="IPR027065">
    <property type="entry name" value="Lon_Prtase"/>
</dbReference>
<keyword evidence="2" id="KW-0645">Protease</keyword>
<dbReference type="InterPro" id="IPR003959">
    <property type="entry name" value="ATPase_AAA_core"/>
</dbReference>
<keyword evidence="3" id="KW-1185">Reference proteome</keyword>
<keyword evidence="2" id="KW-0378">Hydrolase</keyword>
<dbReference type="Proteomes" id="UP001055286">
    <property type="component" value="Unassembled WGS sequence"/>
</dbReference>
<dbReference type="Gene3D" id="3.40.50.300">
    <property type="entry name" value="P-loop containing nucleotide triphosphate hydrolases"/>
    <property type="match status" value="1"/>
</dbReference>
<evidence type="ECO:0000259" key="1">
    <source>
        <dbReference type="SMART" id="SM00382"/>
    </source>
</evidence>
<proteinExistence type="predicted"/>
<dbReference type="GO" id="GO:0003697">
    <property type="term" value="F:single-stranded DNA binding"/>
    <property type="evidence" value="ECO:0007669"/>
    <property type="project" value="TreeGrafter"/>
</dbReference>
<dbReference type="GO" id="GO:0006515">
    <property type="term" value="P:protein quality control for misfolded or incompletely synthesized proteins"/>
    <property type="evidence" value="ECO:0007669"/>
    <property type="project" value="TreeGrafter"/>
</dbReference>
<dbReference type="GO" id="GO:0005524">
    <property type="term" value="F:ATP binding"/>
    <property type="evidence" value="ECO:0007669"/>
    <property type="project" value="InterPro"/>
</dbReference>
<feature type="domain" description="AAA+ ATPase" evidence="1">
    <location>
        <begin position="290"/>
        <end position="439"/>
    </location>
</feature>
<dbReference type="InterPro" id="IPR027417">
    <property type="entry name" value="P-loop_NTPase"/>
</dbReference>
<reference evidence="2" key="1">
    <citation type="journal article" date="2016" name="Front. Microbiol.">
        <title>Genome Sequence of the Piezophilic, Mesophilic Sulfate-Reducing Bacterium Desulfovibrio indicus J2T.</title>
        <authorList>
            <person name="Cao J."/>
            <person name="Maignien L."/>
            <person name="Shao Z."/>
            <person name="Alain K."/>
            <person name="Jebbar M."/>
        </authorList>
    </citation>
    <scope>NUCLEOTIDE SEQUENCE</scope>
    <source>
        <strain evidence="2">JCM 32048</strain>
    </source>
</reference>